<dbReference type="Gramene" id="OMERI05G14520.1">
    <property type="protein sequence ID" value="OMERI05G14520.1"/>
    <property type="gene ID" value="OMERI05G14520"/>
</dbReference>
<evidence type="ECO:0000256" key="4">
    <source>
        <dbReference type="ARBA" id="ARBA00022821"/>
    </source>
</evidence>
<evidence type="ECO:0000256" key="7">
    <source>
        <dbReference type="ARBA" id="ARBA00023265"/>
    </source>
</evidence>
<feature type="transmembrane region" description="Helical" evidence="10">
    <location>
        <begin position="392"/>
        <end position="413"/>
    </location>
</feature>
<feature type="region of interest" description="Disordered" evidence="9">
    <location>
        <begin position="451"/>
        <end position="470"/>
    </location>
</feature>
<feature type="transmembrane region" description="Helical" evidence="10">
    <location>
        <begin position="146"/>
        <end position="167"/>
    </location>
</feature>
<dbReference type="HOGENOM" id="CLU_024720_3_0_1"/>
<dbReference type="Pfam" id="PF03094">
    <property type="entry name" value="Mlo"/>
    <property type="match status" value="1"/>
</dbReference>
<keyword evidence="6 8" id="KW-0472">Membrane</keyword>
<feature type="transmembrane region" description="Helical" evidence="10">
    <location>
        <begin position="293"/>
        <end position="311"/>
    </location>
</feature>
<dbReference type="Proteomes" id="UP000008021">
    <property type="component" value="Chromosome 5"/>
</dbReference>
<dbReference type="PANTHER" id="PTHR31942">
    <property type="entry name" value="MLO-LIKE PROTEIN 1"/>
    <property type="match status" value="1"/>
</dbReference>
<keyword evidence="12" id="KW-1185">Reference proteome</keyword>
<reference evidence="11" key="1">
    <citation type="submission" date="2015-04" db="UniProtKB">
        <authorList>
            <consortium name="EnsemblPlants"/>
        </authorList>
    </citation>
    <scope>IDENTIFICATION</scope>
</reference>
<dbReference type="GO" id="GO:0016020">
    <property type="term" value="C:membrane"/>
    <property type="evidence" value="ECO:0007669"/>
    <property type="project" value="UniProtKB-SubCell"/>
</dbReference>
<feature type="transmembrane region" description="Helical" evidence="10">
    <location>
        <begin position="59"/>
        <end position="77"/>
    </location>
</feature>
<comment type="subcellular location">
    <subcellularLocation>
        <location evidence="1 8">Membrane</location>
        <topology evidence="1 8">Multi-pass membrane protein</topology>
    </subcellularLocation>
</comment>
<dbReference type="PANTHER" id="PTHR31942:SF130">
    <property type="entry name" value="MLO-LIKE PROTEIN"/>
    <property type="match status" value="1"/>
</dbReference>
<keyword evidence="3 8" id="KW-0812">Transmembrane</keyword>
<dbReference type="STRING" id="40149.A0A0E0DRG4"/>
<evidence type="ECO:0000256" key="9">
    <source>
        <dbReference type="SAM" id="MobiDB-lite"/>
    </source>
</evidence>
<keyword evidence="7 8" id="KW-0568">Pathogenesis-related protein</keyword>
<comment type="similarity">
    <text evidence="2 8">Belongs to the MLO family.</text>
</comment>
<sequence length="493" mass="55281">MAAEPATLEFTPTWIVAAVCSLMVLISLVAERCLHYLGKTLKRKNQKPLYEALLKVKEELMLLGFISLLLTVFQGLIQRTCIPPRWTVHMLPCQREAEGPAKEHVAAAQIVGRIGRRLLSEGGAGAELCQKKGKVPLLSLEAIHQLHIFIFVLAITHVIFSVSTMLLGGAKIHQWKQWEVEIQKDAVGNGQPGPAKVTHVRQFEFINDHFKGMGKDSKILSWLFYGSVSKSDYTTMRLGFIMTHCRGNPKFDFHKYMMRVLESDFKRVVGISWYLWVFVVIFLLLNVNGWHTYFWIAFLPLILLLAVGTKLEHVIAQLAHDVAEKNSAIEGDLVVKPSDDHFWLGRPRIILYLIHFILFQNAFEIAFFFWILTTYGFNSCIMGQVGFIVPRLVIGVTIQLLCSYSTMPLYAVVTQMGSFYKKEIFNDHVQQGVLGWAQKVKMRKGLKEGSAGAGVTAEPSNGGGGDTAGPSVKIEMMRRAAREGNDEAGVSIE</sequence>
<proteinExistence type="inferred from homology"/>
<evidence type="ECO:0000313" key="12">
    <source>
        <dbReference type="Proteomes" id="UP000008021"/>
    </source>
</evidence>
<evidence type="ECO:0000256" key="5">
    <source>
        <dbReference type="ARBA" id="ARBA00022989"/>
    </source>
</evidence>
<dbReference type="EnsemblPlants" id="OMERI05G14520.1">
    <property type="protein sequence ID" value="OMERI05G14520.1"/>
    <property type="gene ID" value="OMERI05G14520"/>
</dbReference>
<feature type="transmembrane region" description="Helical" evidence="10">
    <location>
        <begin position="268"/>
        <end position="287"/>
    </location>
</feature>
<evidence type="ECO:0000256" key="6">
    <source>
        <dbReference type="ARBA" id="ARBA00023136"/>
    </source>
</evidence>
<dbReference type="eggNOG" id="KOG0017">
    <property type="taxonomic scope" value="Eukaryota"/>
</dbReference>
<dbReference type="InterPro" id="IPR004326">
    <property type="entry name" value="Mlo"/>
</dbReference>
<keyword evidence="8" id="KW-0112">Calmodulin-binding</keyword>
<dbReference type="AlphaFoldDB" id="A0A0E0DRG4"/>
<gene>
    <name evidence="8" type="primary">MLO</name>
</gene>
<dbReference type="GO" id="GO:0005516">
    <property type="term" value="F:calmodulin binding"/>
    <property type="evidence" value="ECO:0007669"/>
    <property type="project" value="UniProtKB-KW"/>
</dbReference>
<dbReference type="GO" id="GO:0006952">
    <property type="term" value="P:defense response"/>
    <property type="evidence" value="ECO:0007669"/>
    <property type="project" value="UniProtKB-KW"/>
</dbReference>
<feature type="transmembrane region" description="Helical" evidence="10">
    <location>
        <begin position="349"/>
        <end position="372"/>
    </location>
</feature>
<evidence type="ECO:0000256" key="2">
    <source>
        <dbReference type="ARBA" id="ARBA00006574"/>
    </source>
</evidence>
<evidence type="ECO:0000313" key="11">
    <source>
        <dbReference type="EnsemblPlants" id="OMERI05G14520.1"/>
    </source>
</evidence>
<feature type="transmembrane region" description="Helical" evidence="10">
    <location>
        <begin position="14"/>
        <end position="38"/>
    </location>
</feature>
<evidence type="ECO:0000256" key="1">
    <source>
        <dbReference type="ARBA" id="ARBA00004141"/>
    </source>
</evidence>
<protein>
    <recommendedName>
        <fullName evidence="8">MLO-like protein</fullName>
    </recommendedName>
</protein>
<name>A0A0E0DRG4_9ORYZ</name>
<accession>A0A0E0DRG4</accession>
<comment type="domain">
    <text evidence="8">The C-terminus contains a calmodulin-binding domain, which binds calmodulin in a calcium-dependent fashion.</text>
</comment>
<keyword evidence="5 8" id="KW-1133">Transmembrane helix</keyword>
<reference evidence="11" key="2">
    <citation type="submission" date="2018-05" db="EMBL/GenBank/DDBJ databases">
        <title>OmerRS3 (Oryza meridionalis Reference Sequence Version 3).</title>
        <authorList>
            <person name="Zhang J."/>
            <person name="Kudrna D."/>
            <person name="Lee S."/>
            <person name="Talag J."/>
            <person name="Welchert J."/>
            <person name="Wing R.A."/>
        </authorList>
    </citation>
    <scope>NUCLEOTIDE SEQUENCE [LARGE SCALE GENOMIC DNA]</scope>
    <source>
        <strain evidence="11">cv. OR44</strain>
    </source>
</reference>
<organism evidence="11">
    <name type="scientific">Oryza meridionalis</name>
    <dbReference type="NCBI Taxonomy" id="40149"/>
    <lineage>
        <taxon>Eukaryota</taxon>
        <taxon>Viridiplantae</taxon>
        <taxon>Streptophyta</taxon>
        <taxon>Embryophyta</taxon>
        <taxon>Tracheophyta</taxon>
        <taxon>Spermatophyta</taxon>
        <taxon>Magnoliopsida</taxon>
        <taxon>Liliopsida</taxon>
        <taxon>Poales</taxon>
        <taxon>Poaceae</taxon>
        <taxon>BOP clade</taxon>
        <taxon>Oryzoideae</taxon>
        <taxon>Oryzeae</taxon>
        <taxon>Oryzinae</taxon>
        <taxon>Oryza</taxon>
    </lineage>
</organism>
<evidence type="ECO:0000256" key="10">
    <source>
        <dbReference type="SAM" id="Phobius"/>
    </source>
</evidence>
<keyword evidence="4 8" id="KW-0611">Plant defense</keyword>
<evidence type="ECO:0000256" key="8">
    <source>
        <dbReference type="RuleBase" id="RU280816"/>
    </source>
</evidence>
<evidence type="ECO:0000256" key="3">
    <source>
        <dbReference type="ARBA" id="ARBA00022692"/>
    </source>
</evidence>
<comment type="function">
    <text evidence="8">May be involved in modulation of pathogen defense and leaf cell death.</text>
</comment>